<feature type="chain" id="PRO_5017354984" description="CBM-cenC domain-containing protein" evidence="1">
    <location>
        <begin position="21"/>
        <end position="175"/>
    </location>
</feature>
<evidence type="ECO:0000313" key="3">
    <source>
        <dbReference type="Proteomes" id="UP000266693"/>
    </source>
</evidence>
<protein>
    <recommendedName>
        <fullName evidence="4">CBM-cenC domain-containing protein</fullName>
    </recommendedName>
</protein>
<dbReference type="OrthoDB" id="7561968at2"/>
<accession>A0A396RU61</accession>
<name>A0A396RU61_9SPHN</name>
<organism evidence="2 3">
    <name type="scientific">Sphingomonas gilva</name>
    <dbReference type="NCBI Taxonomy" id="2305907"/>
    <lineage>
        <taxon>Bacteria</taxon>
        <taxon>Pseudomonadati</taxon>
        <taxon>Pseudomonadota</taxon>
        <taxon>Alphaproteobacteria</taxon>
        <taxon>Sphingomonadales</taxon>
        <taxon>Sphingomonadaceae</taxon>
        <taxon>Sphingomonas</taxon>
    </lineage>
</organism>
<feature type="signal peptide" evidence="1">
    <location>
        <begin position="1"/>
        <end position="20"/>
    </location>
</feature>
<evidence type="ECO:0000313" key="2">
    <source>
        <dbReference type="EMBL" id="RHW17231.1"/>
    </source>
</evidence>
<proteinExistence type="predicted"/>
<dbReference type="Gene3D" id="2.60.120.260">
    <property type="entry name" value="Galactose-binding domain-like"/>
    <property type="match status" value="1"/>
</dbReference>
<dbReference type="AlphaFoldDB" id="A0A396RU61"/>
<gene>
    <name evidence="2" type="ORF">D1610_11850</name>
</gene>
<reference evidence="2 3" key="1">
    <citation type="submission" date="2018-08" db="EMBL/GenBank/DDBJ databases">
        <title>The multiple taxonomic identification of Sphingomonas gilva.</title>
        <authorList>
            <person name="Zhu D."/>
            <person name="Zheng S."/>
        </authorList>
    </citation>
    <scope>NUCLEOTIDE SEQUENCE [LARGE SCALE GENOMIC DNA]</scope>
    <source>
        <strain evidence="2 3">ZDH117</strain>
    </source>
</reference>
<evidence type="ECO:0000256" key="1">
    <source>
        <dbReference type="SAM" id="SignalP"/>
    </source>
</evidence>
<dbReference type="SUPFAM" id="SSF49785">
    <property type="entry name" value="Galactose-binding domain-like"/>
    <property type="match status" value="1"/>
</dbReference>
<sequence>MIRSAILVLAMLASAPVALSAQSETMLNTPSVESWNVYGAGQTHKLRKDDNVQGGGAMRIDVAKAQANVWDVGASTPISGAIAKGDRLVVAFWARLESGGTGGSAEIPTILQVASPPYAPIVAGSVTLGGEWKLVSITGTAAADHAAGSTNVALQLGGAAQKIDLGPAFVMKLAK</sequence>
<keyword evidence="3" id="KW-1185">Reference proteome</keyword>
<comment type="caution">
    <text evidence="2">The sequence shown here is derived from an EMBL/GenBank/DDBJ whole genome shotgun (WGS) entry which is preliminary data.</text>
</comment>
<dbReference type="EMBL" id="QWLV01000005">
    <property type="protein sequence ID" value="RHW17231.1"/>
    <property type="molecule type" value="Genomic_DNA"/>
</dbReference>
<dbReference type="Proteomes" id="UP000266693">
    <property type="component" value="Unassembled WGS sequence"/>
</dbReference>
<dbReference type="InterPro" id="IPR008979">
    <property type="entry name" value="Galactose-bd-like_sf"/>
</dbReference>
<keyword evidence="1" id="KW-0732">Signal</keyword>
<dbReference type="RefSeq" id="WP_118864398.1">
    <property type="nucleotide sequence ID" value="NZ_QWLV01000005.1"/>
</dbReference>
<evidence type="ECO:0008006" key="4">
    <source>
        <dbReference type="Google" id="ProtNLM"/>
    </source>
</evidence>